<dbReference type="Proteomes" id="UP001055811">
    <property type="component" value="Linkage Group LG03"/>
</dbReference>
<reference evidence="2" key="1">
    <citation type="journal article" date="2022" name="Mol. Ecol. Resour.">
        <title>The genomes of chicory, endive, great burdock and yacon provide insights into Asteraceae palaeo-polyploidization history and plant inulin production.</title>
        <authorList>
            <person name="Fan W."/>
            <person name="Wang S."/>
            <person name="Wang H."/>
            <person name="Wang A."/>
            <person name="Jiang F."/>
            <person name="Liu H."/>
            <person name="Zhao H."/>
            <person name="Xu D."/>
            <person name="Zhang Y."/>
        </authorList>
    </citation>
    <scope>NUCLEOTIDE SEQUENCE [LARGE SCALE GENOMIC DNA]</scope>
    <source>
        <strain evidence="2">cv. Punajuju</strain>
    </source>
</reference>
<dbReference type="EMBL" id="CM042011">
    <property type="protein sequence ID" value="KAI3768371.1"/>
    <property type="molecule type" value="Genomic_DNA"/>
</dbReference>
<keyword evidence="2" id="KW-1185">Reference proteome</keyword>
<reference evidence="1 2" key="2">
    <citation type="journal article" date="2022" name="Mol. Ecol. Resour.">
        <title>The genomes of chicory, endive, great burdock and yacon provide insights into Asteraceae paleo-polyploidization history and plant inulin production.</title>
        <authorList>
            <person name="Fan W."/>
            <person name="Wang S."/>
            <person name="Wang H."/>
            <person name="Wang A."/>
            <person name="Jiang F."/>
            <person name="Liu H."/>
            <person name="Zhao H."/>
            <person name="Xu D."/>
            <person name="Zhang Y."/>
        </authorList>
    </citation>
    <scope>NUCLEOTIDE SEQUENCE [LARGE SCALE GENOMIC DNA]</scope>
    <source>
        <strain evidence="2">cv. Punajuju</strain>
        <tissue evidence="1">Leaves</tissue>
    </source>
</reference>
<organism evidence="1 2">
    <name type="scientific">Cichorium intybus</name>
    <name type="common">Chicory</name>
    <dbReference type="NCBI Taxonomy" id="13427"/>
    <lineage>
        <taxon>Eukaryota</taxon>
        <taxon>Viridiplantae</taxon>
        <taxon>Streptophyta</taxon>
        <taxon>Embryophyta</taxon>
        <taxon>Tracheophyta</taxon>
        <taxon>Spermatophyta</taxon>
        <taxon>Magnoliopsida</taxon>
        <taxon>eudicotyledons</taxon>
        <taxon>Gunneridae</taxon>
        <taxon>Pentapetalae</taxon>
        <taxon>asterids</taxon>
        <taxon>campanulids</taxon>
        <taxon>Asterales</taxon>
        <taxon>Asteraceae</taxon>
        <taxon>Cichorioideae</taxon>
        <taxon>Cichorieae</taxon>
        <taxon>Cichoriinae</taxon>
        <taxon>Cichorium</taxon>
    </lineage>
</organism>
<comment type="caution">
    <text evidence="1">The sequence shown here is derived from an EMBL/GenBank/DDBJ whole genome shotgun (WGS) entry which is preliminary data.</text>
</comment>
<proteinExistence type="predicted"/>
<evidence type="ECO:0000313" key="1">
    <source>
        <dbReference type="EMBL" id="KAI3768371.1"/>
    </source>
</evidence>
<evidence type="ECO:0000313" key="2">
    <source>
        <dbReference type="Proteomes" id="UP001055811"/>
    </source>
</evidence>
<accession>A0ACB9FCF3</accession>
<protein>
    <submittedName>
        <fullName evidence="1">Uncharacterized protein</fullName>
    </submittedName>
</protein>
<name>A0ACB9FCF3_CICIN</name>
<sequence>MEADDIMEAVKLEAVDLIWVCESEYGEDEGNCEFAFLIFPINEHNRVHPVSVFYKENQNNLLSDAWRIDQLKKHISAEGKVNNVVKDKNEVYQGKIVYYATGAKQ</sequence>
<gene>
    <name evidence="1" type="ORF">L2E82_18990</name>
</gene>